<sequence>MAAMSATSALGGLGMIPGVRRQWGGKGGISTGVRARAAIGARAGVYAKLGEEKVGAIAPSRGAFTAAALALGHKTSPVRGSKVVARAKAQGPATPLASNVFNIATEKLPGGDNLTNEGILGFFLAGVLGLYLLSVALRTFAVMIGFCFTGFKYIVMGVALVLIGVAAS</sequence>
<evidence type="ECO:0000256" key="1">
    <source>
        <dbReference type="SAM" id="Phobius"/>
    </source>
</evidence>
<organism evidence="2 3">
    <name type="scientific">Micromonas commoda (strain RCC299 / NOUM17 / CCMP2709)</name>
    <name type="common">Picoplanktonic green alga</name>
    <dbReference type="NCBI Taxonomy" id="296587"/>
    <lineage>
        <taxon>Eukaryota</taxon>
        <taxon>Viridiplantae</taxon>
        <taxon>Chlorophyta</taxon>
        <taxon>Mamiellophyceae</taxon>
        <taxon>Mamiellales</taxon>
        <taxon>Mamiellaceae</taxon>
        <taxon>Micromonas</taxon>
    </lineage>
</organism>
<feature type="transmembrane region" description="Helical" evidence="1">
    <location>
        <begin position="144"/>
        <end position="167"/>
    </location>
</feature>
<protein>
    <submittedName>
        <fullName evidence="2">Uncharacterized protein</fullName>
    </submittedName>
</protein>
<keyword evidence="3" id="KW-1185">Reference proteome</keyword>
<dbReference type="OMA" id="SAARCQR"/>
<keyword evidence="1" id="KW-0472">Membrane</keyword>
<name>C1E507_MICCC</name>
<keyword evidence="1" id="KW-0812">Transmembrane</keyword>
<keyword evidence="1" id="KW-1133">Transmembrane helix</keyword>
<dbReference type="OrthoDB" id="10545932at2759"/>
<dbReference type="GeneID" id="8242835"/>
<proteinExistence type="predicted"/>
<dbReference type="RefSeq" id="XP_002501958.1">
    <property type="nucleotide sequence ID" value="XM_002501912.1"/>
</dbReference>
<dbReference type="InParanoid" id="C1E507"/>
<accession>C1E507</accession>
<dbReference type="KEGG" id="mis:MICPUN_58224"/>
<evidence type="ECO:0000313" key="2">
    <source>
        <dbReference type="EMBL" id="ACO63216.1"/>
    </source>
</evidence>
<reference evidence="2 3" key="1">
    <citation type="journal article" date="2009" name="Science">
        <title>Green evolution and dynamic adaptations revealed by genomes of the marine picoeukaryotes Micromonas.</title>
        <authorList>
            <person name="Worden A.Z."/>
            <person name="Lee J.H."/>
            <person name="Mock T."/>
            <person name="Rouze P."/>
            <person name="Simmons M.P."/>
            <person name="Aerts A.L."/>
            <person name="Allen A.E."/>
            <person name="Cuvelier M.L."/>
            <person name="Derelle E."/>
            <person name="Everett M.V."/>
            <person name="Foulon E."/>
            <person name="Grimwood J."/>
            <person name="Gundlach H."/>
            <person name="Henrissat B."/>
            <person name="Napoli C."/>
            <person name="McDonald S.M."/>
            <person name="Parker M.S."/>
            <person name="Rombauts S."/>
            <person name="Salamov A."/>
            <person name="Von Dassow P."/>
            <person name="Badger J.H."/>
            <person name="Coutinho P.M."/>
            <person name="Demir E."/>
            <person name="Dubchak I."/>
            <person name="Gentemann C."/>
            <person name="Eikrem W."/>
            <person name="Gready J.E."/>
            <person name="John U."/>
            <person name="Lanier W."/>
            <person name="Lindquist E.A."/>
            <person name="Lucas S."/>
            <person name="Mayer K.F."/>
            <person name="Moreau H."/>
            <person name="Not F."/>
            <person name="Otillar R."/>
            <person name="Panaud O."/>
            <person name="Pangilinan J."/>
            <person name="Paulsen I."/>
            <person name="Piegu B."/>
            <person name="Poliakov A."/>
            <person name="Robbens S."/>
            <person name="Schmutz J."/>
            <person name="Toulza E."/>
            <person name="Wyss T."/>
            <person name="Zelensky A."/>
            <person name="Zhou K."/>
            <person name="Armbrust E.V."/>
            <person name="Bhattacharya D."/>
            <person name="Goodenough U.W."/>
            <person name="Van de Peer Y."/>
            <person name="Grigoriev I.V."/>
        </authorList>
    </citation>
    <scope>NUCLEOTIDE SEQUENCE [LARGE SCALE GENOMIC DNA]</scope>
    <source>
        <strain evidence="3">RCC299 / NOUM17</strain>
    </source>
</reference>
<evidence type="ECO:0000313" key="3">
    <source>
        <dbReference type="Proteomes" id="UP000002009"/>
    </source>
</evidence>
<dbReference type="EMBL" id="CP001325">
    <property type="protein sequence ID" value="ACO63216.1"/>
    <property type="molecule type" value="Genomic_DNA"/>
</dbReference>
<gene>
    <name evidence="2" type="ORF">MICPUN_58224</name>
</gene>
<dbReference type="AlphaFoldDB" id="C1E507"/>
<feature type="transmembrane region" description="Helical" evidence="1">
    <location>
        <begin position="118"/>
        <end position="137"/>
    </location>
</feature>
<dbReference type="Proteomes" id="UP000002009">
    <property type="component" value="Chromosome 4"/>
</dbReference>